<organism evidence="1 2">
    <name type="scientific">Bartonella fuyuanensis</name>
    <dbReference type="NCBI Taxonomy" id="1460968"/>
    <lineage>
        <taxon>Bacteria</taxon>
        <taxon>Pseudomonadati</taxon>
        <taxon>Pseudomonadota</taxon>
        <taxon>Alphaproteobacteria</taxon>
        <taxon>Hyphomicrobiales</taxon>
        <taxon>Bartonellaceae</taxon>
        <taxon>Bartonella</taxon>
    </lineage>
</organism>
<dbReference type="AlphaFoldDB" id="A0A840E064"/>
<reference evidence="1 2" key="1">
    <citation type="submission" date="2020-08" db="EMBL/GenBank/DDBJ databases">
        <title>Genomic Encyclopedia of Type Strains, Phase IV (KMG-IV): sequencing the most valuable type-strain genomes for metagenomic binning, comparative biology and taxonomic classification.</title>
        <authorList>
            <person name="Goeker M."/>
        </authorList>
    </citation>
    <scope>NUCLEOTIDE SEQUENCE [LARGE SCALE GENOMIC DNA]</scope>
    <source>
        <strain evidence="1 2">DSM 100694</strain>
    </source>
</reference>
<sequence length="63" mass="7223">MKLPSLRTGGGSKAKFTIQWGLLMDWCWLKTSFFKGGGDVNLTIDKKMGVIGRIWISFVEERW</sequence>
<proteinExistence type="predicted"/>
<accession>A0A840E064</accession>
<dbReference type="Proteomes" id="UP000585970">
    <property type="component" value="Unassembled WGS sequence"/>
</dbReference>
<evidence type="ECO:0000313" key="1">
    <source>
        <dbReference type="EMBL" id="MBB4076287.1"/>
    </source>
</evidence>
<protein>
    <submittedName>
        <fullName evidence="1">Uncharacterized protein</fullName>
    </submittedName>
</protein>
<name>A0A840E064_9HYPH</name>
<gene>
    <name evidence="1" type="ORF">GGR08_000580</name>
</gene>
<evidence type="ECO:0000313" key="2">
    <source>
        <dbReference type="Proteomes" id="UP000585970"/>
    </source>
</evidence>
<comment type="caution">
    <text evidence="1">The sequence shown here is derived from an EMBL/GenBank/DDBJ whole genome shotgun (WGS) entry which is preliminary data.</text>
</comment>
<dbReference type="EMBL" id="JACIFE010000003">
    <property type="protein sequence ID" value="MBB4076287.1"/>
    <property type="molecule type" value="Genomic_DNA"/>
</dbReference>
<dbReference type="RefSeq" id="WP_183193853.1">
    <property type="nucleotide sequence ID" value="NZ_JACIFE010000003.1"/>
</dbReference>
<keyword evidence="2" id="KW-1185">Reference proteome</keyword>